<feature type="compositionally biased region" description="Pro residues" evidence="1">
    <location>
        <begin position="49"/>
        <end position="61"/>
    </location>
</feature>
<accession>A0AAV6WBH6</accession>
<feature type="compositionally biased region" description="Low complexity" evidence="1">
    <location>
        <begin position="92"/>
        <end position="101"/>
    </location>
</feature>
<proteinExistence type="predicted"/>
<evidence type="ECO:0000313" key="3">
    <source>
        <dbReference type="EMBL" id="KAG8364320.1"/>
    </source>
</evidence>
<feature type="region of interest" description="Disordered" evidence="1">
    <location>
        <begin position="76"/>
        <end position="126"/>
    </location>
</feature>
<keyword evidence="4" id="KW-1185">Reference proteome</keyword>
<name>A0AAV6WBH6_9LAMI</name>
<evidence type="ECO:0000259" key="2">
    <source>
        <dbReference type="Pfam" id="PF23324"/>
    </source>
</evidence>
<organism evidence="3 4">
    <name type="scientific">Buddleja alternifolia</name>
    <dbReference type="NCBI Taxonomy" id="168488"/>
    <lineage>
        <taxon>Eukaryota</taxon>
        <taxon>Viridiplantae</taxon>
        <taxon>Streptophyta</taxon>
        <taxon>Embryophyta</taxon>
        <taxon>Tracheophyta</taxon>
        <taxon>Spermatophyta</taxon>
        <taxon>Magnoliopsida</taxon>
        <taxon>eudicotyledons</taxon>
        <taxon>Gunneridae</taxon>
        <taxon>Pentapetalae</taxon>
        <taxon>asterids</taxon>
        <taxon>lamiids</taxon>
        <taxon>Lamiales</taxon>
        <taxon>Scrophulariaceae</taxon>
        <taxon>Buddlejeae</taxon>
        <taxon>Buddleja</taxon>
    </lineage>
</organism>
<dbReference type="PANTHER" id="PTHR34272:SF1">
    <property type="entry name" value="EXPRESSED PROTEIN"/>
    <property type="match status" value="1"/>
</dbReference>
<reference evidence="3" key="1">
    <citation type="submission" date="2019-10" db="EMBL/GenBank/DDBJ databases">
        <authorList>
            <person name="Zhang R."/>
            <person name="Pan Y."/>
            <person name="Wang J."/>
            <person name="Ma R."/>
            <person name="Yu S."/>
        </authorList>
    </citation>
    <scope>NUCLEOTIDE SEQUENCE</scope>
    <source>
        <strain evidence="3">LA-IB0</strain>
        <tissue evidence="3">Leaf</tissue>
    </source>
</reference>
<feature type="region of interest" description="Disordered" evidence="1">
    <location>
        <begin position="42"/>
        <end position="64"/>
    </location>
</feature>
<dbReference type="PANTHER" id="PTHR34272">
    <property type="entry name" value="EXPRESSED PROTEIN"/>
    <property type="match status" value="1"/>
</dbReference>
<dbReference type="Pfam" id="PF23324">
    <property type="entry name" value="DUF7086"/>
    <property type="match status" value="1"/>
</dbReference>
<protein>
    <recommendedName>
        <fullName evidence="2">DUF7086 domain-containing protein</fullName>
    </recommendedName>
</protein>
<dbReference type="EMBL" id="WHWC01000019">
    <property type="protein sequence ID" value="KAG8364320.1"/>
    <property type="molecule type" value="Genomic_DNA"/>
</dbReference>
<dbReference type="InterPro" id="IPR055513">
    <property type="entry name" value="DUF7086"/>
</dbReference>
<feature type="domain" description="DUF7086" evidence="2">
    <location>
        <begin position="139"/>
        <end position="272"/>
    </location>
</feature>
<dbReference type="Proteomes" id="UP000826271">
    <property type="component" value="Unassembled WGS sequence"/>
</dbReference>
<comment type="caution">
    <text evidence="3">The sequence shown here is derived from an EMBL/GenBank/DDBJ whole genome shotgun (WGS) entry which is preliminary data.</text>
</comment>
<dbReference type="AlphaFoldDB" id="A0AAV6WBH6"/>
<evidence type="ECO:0000256" key="1">
    <source>
        <dbReference type="SAM" id="MobiDB-lite"/>
    </source>
</evidence>
<evidence type="ECO:0000313" key="4">
    <source>
        <dbReference type="Proteomes" id="UP000826271"/>
    </source>
</evidence>
<gene>
    <name evidence="3" type="ORF">BUALT_Bualt19G0116500</name>
</gene>
<sequence>MDHWRNINGHNSPFQKIIDNNDDLTVEQNDADFLALTLSLGPYTTKQSPSPPPPSPPPSPPLKRQRLAYPLNVVTPPLIDDEPIENNNESLSGGAAAAGPSRQRRPRRNPSRSPREGKSDTVPIPFPWATDRRATVHSLDYLRSKQITAISGDVQCRKCDRHFKLEFDLHEKFFEIGRFVVENKASMCHRAAKEWQSPTLPNCRFCDQENCVRPIISEKKKSINWLFMLLGHMLGLCTLDQLKYFCKHTKNHRTGAKDRVLYLTYLALCKQLDPSGPFDP</sequence>